<evidence type="ECO:0000256" key="6">
    <source>
        <dbReference type="ARBA" id="ARBA00022842"/>
    </source>
</evidence>
<sequence length="270" mass="31226">MFHLALKEVGKKAEVDEELHKIRRRFFGMIDNLAIDQDFVKIGGYIIMSTVLARTGRHRQRYENEFRLVAGCIPYRINKDVEDCTVNLKDRLKVLMISSPGREDLVFPKGGWEDDETMGEAACREALEEAGVKGILDETPLGVWEFRSKSSQNSCSTEGTCRGYMFALEVTEEFVIWPEEDKYERKWLTVGESFRLCRYEWMRIALEEFLRVMSEADRYQMKEELVGQSALPVPEVLTEHQNHQILSPSCFVKASGTQRLDEPYKCFVLG</sequence>
<evidence type="ECO:0000256" key="5">
    <source>
        <dbReference type="ARBA" id="ARBA00022801"/>
    </source>
</evidence>
<dbReference type="GO" id="GO:0005634">
    <property type="term" value="C:nucleus"/>
    <property type="evidence" value="ECO:0007669"/>
    <property type="project" value="TreeGrafter"/>
</dbReference>
<keyword evidence="5" id="KW-0378">Hydrolase</keyword>
<dbReference type="SUPFAM" id="SSF55811">
    <property type="entry name" value="Nudix"/>
    <property type="match status" value="1"/>
</dbReference>
<evidence type="ECO:0000313" key="11">
    <source>
        <dbReference type="Proteomes" id="UP000541444"/>
    </source>
</evidence>
<keyword evidence="8" id="KW-0496">Mitochondrion</keyword>
<dbReference type="Gene3D" id="3.90.79.10">
    <property type="entry name" value="Nucleoside Triphosphate Pyrophosphohydrolase"/>
    <property type="match status" value="1"/>
</dbReference>
<dbReference type="Proteomes" id="UP000541444">
    <property type="component" value="Unassembled WGS sequence"/>
</dbReference>
<evidence type="ECO:0000313" key="10">
    <source>
        <dbReference type="EMBL" id="KAF6143629.1"/>
    </source>
</evidence>
<gene>
    <name evidence="10" type="ORF">GIB67_012428</name>
</gene>
<feature type="domain" description="Nudix hydrolase" evidence="9">
    <location>
        <begin position="65"/>
        <end position="210"/>
    </location>
</feature>
<name>A0A7J7LM33_9MAGN</name>
<dbReference type="EMBL" id="JACGCM010002202">
    <property type="protein sequence ID" value="KAF6143629.1"/>
    <property type="molecule type" value="Genomic_DNA"/>
</dbReference>
<keyword evidence="6" id="KW-0460">Magnesium</keyword>
<evidence type="ECO:0000256" key="1">
    <source>
        <dbReference type="ARBA" id="ARBA00001946"/>
    </source>
</evidence>
<keyword evidence="7" id="KW-0809">Transit peptide</keyword>
<protein>
    <recommendedName>
        <fullName evidence="9">Nudix hydrolase domain-containing protein</fullName>
    </recommendedName>
</protein>
<evidence type="ECO:0000256" key="7">
    <source>
        <dbReference type="ARBA" id="ARBA00022946"/>
    </source>
</evidence>
<evidence type="ECO:0000256" key="2">
    <source>
        <dbReference type="ARBA" id="ARBA00004173"/>
    </source>
</evidence>
<dbReference type="AlphaFoldDB" id="A0A7J7LM33"/>
<comment type="caution">
    <text evidence="10">The sequence shown here is derived from an EMBL/GenBank/DDBJ whole genome shotgun (WGS) entry which is preliminary data.</text>
</comment>
<evidence type="ECO:0000256" key="4">
    <source>
        <dbReference type="ARBA" id="ARBA00022723"/>
    </source>
</evidence>
<dbReference type="GO" id="GO:0005739">
    <property type="term" value="C:mitochondrion"/>
    <property type="evidence" value="ECO:0007669"/>
    <property type="project" value="UniProtKB-SubCell"/>
</dbReference>
<comment type="subcellular location">
    <subcellularLocation>
        <location evidence="2">Mitochondrion</location>
    </subcellularLocation>
</comment>
<dbReference type="InterPro" id="IPR000086">
    <property type="entry name" value="NUDIX_hydrolase_dom"/>
</dbReference>
<dbReference type="OrthoDB" id="2011998at2759"/>
<keyword evidence="4" id="KW-0479">Metal-binding</keyword>
<organism evidence="10 11">
    <name type="scientific">Kingdonia uniflora</name>
    <dbReference type="NCBI Taxonomy" id="39325"/>
    <lineage>
        <taxon>Eukaryota</taxon>
        <taxon>Viridiplantae</taxon>
        <taxon>Streptophyta</taxon>
        <taxon>Embryophyta</taxon>
        <taxon>Tracheophyta</taxon>
        <taxon>Spermatophyta</taxon>
        <taxon>Magnoliopsida</taxon>
        <taxon>Ranunculales</taxon>
        <taxon>Circaeasteraceae</taxon>
        <taxon>Kingdonia</taxon>
    </lineage>
</organism>
<dbReference type="InterPro" id="IPR015797">
    <property type="entry name" value="NUDIX_hydrolase-like_dom_sf"/>
</dbReference>
<dbReference type="GO" id="GO:0046872">
    <property type="term" value="F:metal ion binding"/>
    <property type="evidence" value="ECO:0007669"/>
    <property type="project" value="UniProtKB-KW"/>
</dbReference>
<evidence type="ECO:0000256" key="8">
    <source>
        <dbReference type="ARBA" id="ARBA00023128"/>
    </source>
</evidence>
<dbReference type="Pfam" id="PF00293">
    <property type="entry name" value="NUDIX"/>
    <property type="match status" value="1"/>
</dbReference>
<reference evidence="10 11" key="1">
    <citation type="journal article" date="2020" name="IScience">
        <title>Genome Sequencing of the Endangered Kingdonia uniflora (Circaeasteraceae, Ranunculales) Reveals Potential Mechanisms of Evolutionary Specialization.</title>
        <authorList>
            <person name="Sun Y."/>
            <person name="Deng T."/>
            <person name="Zhang A."/>
            <person name="Moore M.J."/>
            <person name="Landis J.B."/>
            <person name="Lin N."/>
            <person name="Zhang H."/>
            <person name="Zhang X."/>
            <person name="Huang J."/>
            <person name="Zhang X."/>
            <person name="Sun H."/>
            <person name="Wang H."/>
        </authorList>
    </citation>
    <scope>NUCLEOTIDE SEQUENCE [LARGE SCALE GENOMIC DNA]</scope>
    <source>
        <strain evidence="10">TB1705</strain>
        <tissue evidence="10">Leaf</tissue>
    </source>
</reference>
<accession>A0A7J7LM33</accession>
<dbReference type="PROSITE" id="PS51462">
    <property type="entry name" value="NUDIX"/>
    <property type="match status" value="1"/>
</dbReference>
<dbReference type="CDD" id="cd04666">
    <property type="entry name" value="NUDIX_DIPP2_like_Nudt4"/>
    <property type="match status" value="1"/>
</dbReference>
<dbReference type="InterPro" id="IPR020084">
    <property type="entry name" value="NUDIX_hydrolase_CS"/>
</dbReference>
<evidence type="ECO:0000259" key="9">
    <source>
        <dbReference type="PROSITE" id="PS51462"/>
    </source>
</evidence>
<dbReference type="PROSITE" id="PS00893">
    <property type="entry name" value="NUDIX_BOX"/>
    <property type="match status" value="1"/>
</dbReference>
<comment type="cofactor">
    <cofactor evidence="1">
        <name>Mg(2+)</name>
        <dbReference type="ChEBI" id="CHEBI:18420"/>
    </cofactor>
</comment>
<evidence type="ECO:0000256" key="3">
    <source>
        <dbReference type="ARBA" id="ARBA00005582"/>
    </source>
</evidence>
<dbReference type="PANTHER" id="PTHR12629:SF58">
    <property type="entry name" value="NUDIX HYDROLASE 12, MITOCHONDRIAL"/>
    <property type="match status" value="1"/>
</dbReference>
<dbReference type="GO" id="GO:0016462">
    <property type="term" value="F:pyrophosphatase activity"/>
    <property type="evidence" value="ECO:0007669"/>
    <property type="project" value="InterPro"/>
</dbReference>
<keyword evidence="11" id="KW-1185">Reference proteome</keyword>
<proteinExistence type="inferred from homology"/>
<dbReference type="FunFam" id="3.90.79.10:FF:000030">
    <property type="entry name" value="Nudix hydrolase 13 mitochondrial"/>
    <property type="match status" value="1"/>
</dbReference>
<dbReference type="PANTHER" id="PTHR12629">
    <property type="entry name" value="DIPHOSPHOINOSITOL POLYPHOSPHATE PHOSPHOHYDROLASE"/>
    <property type="match status" value="1"/>
</dbReference>
<dbReference type="InterPro" id="IPR047198">
    <property type="entry name" value="DDP-like_NUDIX"/>
</dbReference>
<comment type="similarity">
    <text evidence="3">Belongs to the Nudix hydrolase family.</text>
</comment>